<accession>A0A2R2MJZ1</accession>
<evidence type="ECO:0000256" key="9">
    <source>
        <dbReference type="SAM" id="Coils"/>
    </source>
</evidence>
<comment type="subcellular location">
    <subcellularLocation>
        <location evidence="1">Early endosome</location>
    </subcellularLocation>
</comment>
<dbReference type="GeneID" id="106180802"/>
<evidence type="ECO:0000256" key="3">
    <source>
        <dbReference type="ARBA" id="ARBA00022753"/>
    </source>
</evidence>
<dbReference type="GO" id="GO:0005769">
    <property type="term" value="C:early endosome"/>
    <property type="evidence" value="ECO:0007669"/>
    <property type="project" value="UniProtKB-SubCell"/>
</dbReference>
<dbReference type="AlphaFoldDB" id="A0A2R2MJZ1"/>
<sequence>MAADLQSKYQKLASEYAKLRAQIPVLKKAVLDEQTKENHFKEAIKEKEQSIRKFEQEIDSLVFRNQQLTKRVEILQSELVDAEAKDKKSKNKHNDVSLSTSPRSSAIGEELKQKIEENERLHKQVYNSDLEYKQKVADLQDRLTMLEQESAQHQQVLQTTQQNSKVQLEKLQNEKAMLEIKLHEQEKLSKEAKLRAQTAEQQLKMIQTDLTSKLTQATKTIRDKLPFNDTKFRDLNALNVPTHDRKHQLKAKELCGQATNLVQDLVQGLANYYTYVEQRTKIYPADGQIEPYSEVNKKFCQYLHENMQYLRPVEQSFSAFYNSLKEDALTTLETAMGLQEFAHHFTNFVAYSNKIMPYQLLSLEEECSLSSCPEALAAKNKELYSVVQKLCAVLNNIQTYVAVIAQQSTVSCDHPKTNQAIFFEQLSGGLELFHTVLKELSTTYNAKVTLEHQLPTAPSKLKTTDECVMSALVHLQKCAGKFANFMRTNLEFFCATAGYRTRGSSISTNESMEGPKSSPVVGALRQKSANYMASLHRNLG</sequence>
<dbReference type="Proteomes" id="UP000085678">
    <property type="component" value="Unplaced"/>
</dbReference>
<dbReference type="InterPro" id="IPR019343">
    <property type="entry name" value="PPP1R21_N"/>
</dbReference>
<evidence type="ECO:0000313" key="12">
    <source>
        <dbReference type="Proteomes" id="UP000085678"/>
    </source>
</evidence>
<dbReference type="InterPro" id="IPR019348">
    <property type="entry name" value="PPP1R21_six_helix"/>
</dbReference>
<feature type="coiled-coil region" evidence="9">
    <location>
        <begin position="129"/>
        <end position="209"/>
    </location>
</feature>
<evidence type="ECO:0000313" key="13">
    <source>
        <dbReference type="RefSeq" id="XP_023930515.1"/>
    </source>
</evidence>
<dbReference type="PANTHER" id="PTHR21448:SF0">
    <property type="entry name" value="PROTEIN PHOSPHATASE 1 REGULATORY SUBUNIT 21"/>
    <property type="match status" value="1"/>
</dbReference>
<gene>
    <name evidence="13" type="primary">LOC106180802</name>
</gene>
<protein>
    <recommendedName>
        <fullName evidence="2">Protein phosphatase 1 regulatory subunit 21</fullName>
    </recommendedName>
    <alternativeName>
        <fullName evidence="7">Coiled-coil domain-containing protein 128</fullName>
    </alternativeName>
    <alternativeName>
        <fullName evidence="8">Ferry endosomal RAB5 effector complex subunit 2</fullName>
    </alternativeName>
    <alternativeName>
        <fullName evidence="6">KLRAQ motif-containing protein 1</fullName>
    </alternativeName>
</protein>
<dbReference type="GO" id="GO:0003723">
    <property type="term" value="F:RNA binding"/>
    <property type="evidence" value="ECO:0007669"/>
    <property type="project" value="UniProtKB-KW"/>
</dbReference>
<dbReference type="InterPro" id="IPR040024">
    <property type="entry name" value="PPP1R21"/>
</dbReference>
<dbReference type="OrthoDB" id="5566667at2759"/>
<evidence type="ECO:0000256" key="5">
    <source>
        <dbReference type="ARBA" id="ARBA00023054"/>
    </source>
</evidence>
<evidence type="ECO:0000256" key="2">
    <source>
        <dbReference type="ARBA" id="ARBA00020102"/>
    </source>
</evidence>
<keyword evidence="3" id="KW-0967">Endosome</keyword>
<organism evidence="12 13">
    <name type="scientific">Lingula anatina</name>
    <name type="common">Brachiopod</name>
    <name type="synonym">Lingula unguis</name>
    <dbReference type="NCBI Taxonomy" id="7574"/>
    <lineage>
        <taxon>Eukaryota</taxon>
        <taxon>Metazoa</taxon>
        <taxon>Spiralia</taxon>
        <taxon>Lophotrochozoa</taxon>
        <taxon>Brachiopoda</taxon>
        <taxon>Linguliformea</taxon>
        <taxon>Lingulata</taxon>
        <taxon>Lingulida</taxon>
        <taxon>Linguloidea</taxon>
        <taxon>Lingulidae</taxon>
        <taxon>Lingula</taxon>
    </lineage>
</organism>
<dbReference type="STRING" id="7574.A0A2R2MJZ1"/>
<evidence type="ECO:0000256" key="6">
    <source>
        <dbReference type="ARBA" id="ARBA00031361"/>
    </source>
</evidence>
<feature type="region of interest" description="Disordered" evidence="10">
    <location>
        <begin position="82"/>
        <end position="108"/>
    </location>
</feature>
<name>A0A2R2MJZ1_LINAN</name>
<dbReference type="SMART" id="SM01254">
    <property type="entry name" value="KLRAQ"/>
    <property type="match status" value="1"/>
</dbReference>
<evidence type="ECO:0000256" key="8">
    <source>
        <dbReference type="ARBA" id="ARBA00044824"/>
    </source>
</evidence>
<keyword evidence="12" id="KW-1185">Reference proteome</keyword>
<dbReference type="Pfam" id="PF10212">
    <property type="entry name" value="PPP1R21_helical"/>
    <property type="match status" value="1"/>
</dbReference>
<proteinExistence type="predicted"/>
<reference evidence="13" key="1">
    <citation type="submission" date="2025-08" db="UniProtKB">
        <authorList>
            <consortium name="RefSeq"/>
        </authorList>
    </citation>
    <scope>IDENTIFICATION</scope>
    <source>
        <tissue evidence="13">Gonads</tissue>
    </source>
</reference>
<evidence type="ECO:0000256" key="1">
    <source>
        <dbReference type="ARBA" id="ARBA00004412"/>
    </source>
</evidence>
<feature type="domain" description="Protein phosphatase 1 regulatory subunit 21 N-terminal" evidence="11">
    <location>
        <begin position="10"/>
        <end position="111"/>
    </location>
</feature>
<keyword evidence="4" id="KW-0694">RNA-binding</keyword>
<evidence type="ECO:0000256" key="10">
    <source>
        <dbReference type="SAM" id="MobiDB-lite"/>
    </source>
</evidence>
<evidence type="ECO:0000256" key="4">
    <source>
        <dbReference type="ARBA" id="ARBA00022884"/>
    </source>
</evidence>
<keyword evidence="5 9" id="KW-0175">Coiled coil</keyword>
<dbReference type="FunCoup" id="A0A2R2MJZ1">
    <property type="interactions" value="1635"/>
</dbReference>
<dbReference type="GO" id="GO:0016020">
    <property type="term" value="C:membrane"/>
    <property type="evidence" value="ECO:0007669"/>
    <property type="project" value="TreeGrafter"/>
</dbReference>
<evidence type="ECO:0000259" key="11">
    <source>
        <dbReference type="SMART" id="SM01254"/>
    </source>
</evidence>
<dbReference type="Pfam" id="PF10205">
    <property type="entry name" value="KLRAQ"/>
    <property type="match status" value="1"/>
</dbReference>
<evidence type="ECO:0000256" key="7">
    <source>
        <dbReference type="ARBA" id="ARBA00031617"/>
    </source>
</evidence>
<dbReference type="KEGG" id="lak:106180802"/>
<dbReference type="InParanoid" id="A0A2R2MJZ1"/>
<dbReference type="PANTHER" id="PTHR21448">
    <property type="entry name" value="SMOOTH MUSCLE MYOSIN HEAVY CHAIN-RELATED"/>
    <property type="match status" value="1"/>
</dbReference>
<dbReference type="RefSeq" id="XP_023930515.1">
    <property type="nucleotide sequence ID" value="XM_024074747.1"/>
</dbReference>